<evidence type="ECO:0000256" key="2">
    <source>
        <dbReference type="SAM" id="MobiDB-lite"/>
    </source>
</evidence>
<dbReference type="RefSeq" id="WP_135188021.1">
    <property type="nucleotide sequence ID" value="NZ_SPUM01000009.1"/>
</dbReference>
<dbReference type="OrthoDB" id="7316074at2"/>
<dbReference type="InterPro" id="IPR013107">
    <property type="entry name" value="Acyl-CoA_DH_C"/>
</dbReference>
<name>A0A4Y9T7S5_9BURK</name>
<dbReference type="InterPro" id="IPR036250">
    <property type="entry name" value="AcylCo_DH-like_C"/>
</dbReference>
<keyword evidence="5" id="KW-1185">Reference proteome</keyword>
<evidence type="ECO:0000256" key="1">
    <source>
        <dbReference type="ARBA" id="ARBA00023002"/>
    </source>
</evidence>
<feature type="region of interest" description="Disordered" evidence="2">
    <location>
        <begin position="1"/>
        <end position="29"/>
    </location>
</feature>
<dbReference type="Gene3D" id="1.10.540.10">
    <property type="entry name" value="Acyl-CoA dehydrogenase/oxidase, N-terminal domain"/>
    <property type="match status" value="1"/>
</dbReference>
<dbReference type="InterPro" id="IPR037069">
    <property type="entry name" value="AcylCoA_DH/ox_N_sf"/>
</dbReference>
<proteinExistence type="predicted"/>
<dbReference type="InterPro" id="IPR046373">
    <property type="entry name" value="Acyl-CoA_Oxase/DH_mid-dom_sf"/>
</dbReference>
<feature type="compositionally biased region" description="Basic and acidic residues" evidence="2">
    <location>
        <begin position="11"/>
        <end position="22"/>
    </location>
</feature>
<dbReference type="AlphaFoldDB" id="A0A4Y9T7S5"/>
<gene>
    <name evidence="4" type="ORF">E4O92_01720</name>
</gene>
<evidence type="ECO:0000313" key="5">
    <source>
        <dbReference type="Proteomes" id="UP000297258"/>
    </source>
</evidence>
<dbReference type="EMBL" id="SPUM01000009">
    <property type="protein sequence ID" value="TFW35536.1"/>
    <property type="molecule type" value="Genomic_DNA"/>
</dbReference>
<evidence type="ECO:0000259" key="3">
    <source>
        <dbReference type="Pfam" id="PF08028"/>
    </source>
</evidence>
<dbReference type="InterPro" id="IPR009100">
    <property type="entry name" value="AcylCoA_DH/oxidase_NM_dom_sf"/>
</dbReference>
<dbReference type="SUPFAM" id="SSF47203">
    <property type="entry name" value="Acyl-CoA dehydrogenase C-terminal domain-like"/>
    <property type="match status" value="1"/>
</dbReference>
<feature type="domain" description="Acyl-CoA dehydrogenase C-terminal" evidence="3">
    <location>
        <begin position="234"/>
        <end position="364"/>
    </location>
</feature>
<dbReference type="Gene3D" id="1.20.140.10">
    <property type="entry name" value="Butyryl-CoA Dehydrogenase, subunit A, domain 3"/>
    <property type="match status" value="1"/>
</dbReference>
<evidence type="ECO:0000313" key="4">
    <source>
        <dbReference type="EMBL" id="TFW35536.1"/>
    </source>
</evidence>
<dbReference type="Pfam" id="PF08028">
    <property type="entry name" value="Acyl-CoA_dh_2"/>
    <property type="match status" value="1"/>
</dbReference>
<dbReference type="GO" id="GO:0016627">
    <property type="term" value="F:oxidoreductase activity, acting on the CH-CH group of donors"/>
    <property type="evidence" value="ECO:0007669"/>
    <property type="project" value="InterPro"/>
</dbReference>
<dbReference type="Proteomes" id="UP000297258">
    <property type="component" value="Unassembled WGS sequence"/>
</dbReference>
<dbReference type="PIRSF" id="PIRSF016578">
    <property type="entry name" value="HsaA"/>
    <property type="match status" value="1"/>
</dbReference>
<dbReference type="SUPFAM" id="SSF56645">
    <property type="entry name" value="Acyl-CoA dehydrogenase NM domain-like"/>
    <property type="match status" value="1"/>
</dbReference>
<reference evidence="4 5" key="1">
    <citation type="submission" date="2019-03" db="EMBL/GenBank/DDBJ databases">
        <title>Draft genome of Massilia hortus sp. nov., a novel bacterial species of the Oxalobacteraceae family.</title>
        <authorList>
            <person name="Peta V."/>
            <person name="Raths R."/>
            <person name="Bucking H."/>
        </authorList>
    </citation>
    <scope>NUCLEOTIDE SEQUENCE [LARGE SCALE GENOMIC DNA]</scope>
    <source>
        <strain evidence="4 5">ONC3</strain>
    </source>
</reference>
<dbReference type="Gene3D" id="2.40.110.10">
    <property type="entry name" value="Butyryl-CoA Dehydrogenase, subunit A, domain 2"/>
    <property type="match status" value="1"/>
</dbReference>
<sequence>MTANAASPRLAEPDRQLIRDESSPSDAQRMLTPPLQALMHERGWLRMLAPKSAGGGELALPDVVRLEEALAAVDGSTAWTVTLCAGAGWFAGFLPPEFAREIIGTPRLCVGGSGAPTGHADAEGEGYRLSGTWQFATGAPIATHFTMNAVIREGGQAVLDCTGAPLVRAFIIPAKDVRVHDTWRSIGLRASASHSFSVDNVWVDGRHAFVIDPAAATAPGPLYRFPFVSLAYVTIAANIAGMGAHFQQLARALIANRKRPGTGVPLSDMPEVSAALLRAQRNLEQARELFYGLLERMWDTVCQNDVVSPERMHELHRASLDLVVTARRGADDLYPYCGLYAAHEESEINRVWRDVHTGTQHTMLLPLSPSF</sequence>
<comment type="caution">
    <text evidence="4">The sequence shown here is derived from an EMBL/GenBank/DDBJ whole genome shotgun (WGS) entry which is preliminary data.</text>
</comment>
<keyword evidence="1" id="KW-0560">Oxidoreductase</keyword>
<protein>
    <submittedName>
        <fullName evidence="4">Acyl-CoA dehydrogenase</fullName>
    </submittedName>
</protein>
<organism evidence="4 5">
    <name type="scientific">Massilia horti</name>
    <dbReference type="NCBI Taxonomy" id="2562153"/>
    <lineage>
        <taxon>Bacteria</taxon>
        <taxon>Pseudomonadati</taxon>
        <taxon>Pseudomonadota</taxon>
        <taxon>Betaproteobacteria</taxon>
        <taxon>Burkholderiales</taxon>
        <taxon>Oxalobacteraceae</taxon>
        <taxon>Telluria group</taxon>
        <taxon>Massilia</taxon>
    </lineage>
</organism>
<accession>A0A4Y9T7S5</accession>
<dbReference type="GO" id="GO:0050660">
    <property type="term" value="F:flavin adenine dinucleotide binding"/>
    <property type="evidence" value="ECO:0007669"/>
    <property type="project" value="InterPro"/>
</dbReference>